<comment type="catalytic activity">
    <reaction evidence="5">
        <text>GMP + ATP = GDP + ADP</text>
        <dbReference type="Rhea" id="RHEA:20780"/>
        <dbReference type="ChEBI" id="CHEBI:30616"/>
        <dbReference type="ChEBI" id="CHEBI:58115"/>
        <dbReference type="ChEBI" id="CHEBI:58189"/>
        <dbReference type="ChEBI" id="CHEBI:456216"/>
        <dbReference type="EC" id="2.7.4.8"/>
    </reaction>
</comment>
<dbReference type="STRING" id="1423727.FC34_GL001177"/>
<dbReference type="PROSITE" id="PS50052">
    <property type="entry name" value="GUANYLATE_KINASE_2"/>
    <property type="match status" value="1"/>
</dbReference>
<comment type="function">
    <text evidence="1">Essential for recycling GMP and indirectly, cGMP.</text>
</comment>
<evidence type="ECO:0000259" key="6">
    <source>
        <dbReference type="PROSITE" id="PS50052"/>
    </source>
</evidence>
<evidence type="ECO:0000256" key="2">
    <source>
        <dbReference type="ARBA" id="ARBA00005790"/>
    </source>
</evidence>
<dbReference type="Pfam" id="PF00625">
    <property type="entry name" value="Guanylate_kin"/>
    <property type="match status" value="1"/>
</dbReference>
<dbReference type="OrthoDB" id="1033810at2"/>
<dbReference type="EMBL" id="AYZQ01000002">
    <property type="protein sequence ID" value="KRM72193.1"/>
    <property type="molecule type" value="Genomic_DNA"/>
</dbReference>
<dbReference type="PANTHER" id="PTHR23117:SF13">
    <property type="entry name" value="GUANYLATE KINASE"/>
    <property type="match status" value="1"/>
</dbReference>
<dbReference type="InterPro" id="IPR027417">
    <property type="entry name" value="P-loop_NTPase"/>
</dbReference>
<dbReference type="Gene3D" id="3.40.50.300">
    <property type="entry name" value="P-loop containing nucleotide triphosphate hydrolases"/>
    <property type="match status" value="1"/>
</dbReference>
<dbReference type="PANTHER" id="PTHR23117">
    <property type="entry name" value="GUANYLATE KINASE-RELATED"/>
    <property type="match status" value="1"/>
</dbReference>
<proteinExistence type="inferred from homology"/>
<comment type="caution">
    <text evidence="7">The sequence shown here is derived from an EMBL/GenBank/DDBJ whole genome shotgun (WGS) entry which is preliminary data.</text>
</comment>
<reference evidence="7 8" key="1">
    <citation type="journal article" date="2015" name="Genome Announc.">
        <title>Expanding the biotechnology potential of lactobacilli through comparative genomics of 213 strains and associated genera.</title>
        <authorList>
            <person name="Sun Z."/>
            <person name="Harris H.M."/>
            <person name="McCann A."/>
            <person name="Guo C."/>
            <person name="Argimon S."/>
            <person name="Zhang W."/>
            <person name="Yang X."/>
            <person name="Jeffery I.B."/>
            <person name="Cooney J.C."/>
            <person name="Kagawa T.F."/>
            <person name="Liu W."/>
            <person name="Song Y."/>
            <person name="Salvetti E."/>
            <person name="Wrobel A."/>
            <person name="Rasinkangas P."/>
            <person name="Parkhill J."/>
            <person name="Rea M.C."/>
            <person name="O'Sullivan O."/>
            <person name="Ritari J."/>
            <person name="Douillard F.P."/>
            <person name="Paul Ross R."/>
            <person name="Yang R."/>
            <person name="Briner A.E."/>
            <person name="Felis G.E."/>
            <person name="de Vos W.M."/>
            <person name="Barrangou R."/>
            <person name="Klaenhammer T.R."/>
            <person name="Caufield P.W."/>
            <person name="Cui Y."/>
            <person name="Zhang H."/>
            <person name="O'Toole P.W."/>
        </authorList>
    </citation>
    <scope>NUCLEOTIDE SEQUENCE [LARGE SCALE GENOMIC DNA]</scope>
    <source>
        <strain evidence="7 8">DSM 23927</strain>
    </source>
</reference>
<dbReference type="RefSeq" id="WP_057894457.1">
    <property type="nucleotide sequence ID" value="NZ_AYZQ01000002.1"/>
</dbReference>
<sequence length="204" mass="22806">METAHKLIIITGATGTGKTTVSRYLTENYHIKRVMTHTTRPMRVGEENGVDYYFETPESFATKHYIEAVTYAGYQYGSSHESLNKAWAKAPFVSIVLDTAGAITYARNIPSDIVVLYLTIDDPNVLRQRLLGRGDEPKMVEARLQSPEYTRDLSLPDELKPFATVINNDSWPAAQVQIDAFMKHLALKAAGLDSNVANETMPEH</sequence>
<keyword evidence="4 7" id="KW-0418">Kinase</keyword>
<evidence type="ECO:0000256" key="1">
    <source>
        <dbReference type="ARBA" id="ARBA00003531"/>
    </source>
</evidence>
<dbReference type="SUPFAM" id="SSF52540">
    <property type="entry name" value="P-loop containing nucleoside triphosphate hydrolases"/>
    <property type="match status" value="1"/>
</dbReference>
<comment type="similarity">
    <text evidence="2">Belongs to the guanylate kinase family.</text>
</comment>
<dbReference type="AlphaFoldDB" id="A0A0R2AXU5"/>
<accession>A0A0R2AXU5</accession>
<gene>
    <name evidence="7" type="ORF">FC34_GL001177</name>
</gene>
<dbReference type="PATRIC" id="fig|1423727.3.peg.1196"/>
<evidence type="ECO:0000313" key="8">
    <source>
        <dbReference type="Proteomes" id="UP000051672"/>
    </source>
</evidence>
<evidence type="ECO:0000313" key="7">
    <source>
        <dbReference type="EMBL" id="KRM72193.1"/>
    </source>
</evidence>
<evidence type="ECO:0000256" key="4">
    <source>
        <dbReference type="ARBA" id="ARBA00022777"/>
    </source>
</evidence>
<dbReference type="GO" id="GO:0004385">
    <property type="term" value="F:GMP kinase activity"/>
    <property type="evidence" value="ECO:0007669"/>
    <property type="project" value="UniProtKB-EC"/>
</dbReference>
<keyword evidence="8" id="KW-1185">Reference proteome</keyword>
<dbReference type="GO" id="GO:0005829">
    <property type="term" value="C:cytosol"/>
    <property type="evidence" value="ECO:0007669"/>
    <property type="project" value="TreeGrafter"/>
</dbReference>
<evidence type="ECO:0000256" key="3">
    <source>
        <dbReference type="ARBA" id="ARBA00022679"/>
    </source>
</evidence>
<dbReference type="Proteomes" id="UP000051672">
    <property type="component" value="Unassembled WGS sequence"/>
</dbReference>
<keyword evidence="3" id="KW-0808">Transferase</keyword>
<organism evidence="7 8">
    <name type="scientific">Lacticaseibacillus brantae DSM 23927</name>
    <dbReference type="NCBI Taxonomy" id="1423727"/>
    <lineage>
        <taxon>Bacteria</taxon>
        <taxon>Bacillati</taxon>
        <taxon>Bacillota</taxon>
        <taxon>Bacilli</taxon>
        <taxon>Lactobacillales</taxon>
        <taxon>Lactobacillaceae</taxon>
        <taxon>Lacticaseibacillus</taxon>
    </lineage>
</organism>
<protein>
    <submittedName>
        <fullName evidence="7">Guanylate kinase</fullName>
    </submittedName>
</protein>
<feature type="domain" description="Guanylate kinase-like" evidence="6">
    <location>
        <begin position="5"/>
        <end position="183"/>
    </location>
</feature>
<name>A0A0R2AXU5_9LACO</name>
<dbReference type="SMART" id="SM00072">
    <property type="entry name" value="GuKc"/>
    <property type="match status" value="1"/>
</dbReference>
<evidence type="ECO:0000256" key="5">
    <source>
        <dbReference type="ARBA" id="ARBA00048594"/>
    </source>
</evidence>
<dbReference type="InterPro" id="IPR008145">
    <property type="entry name" value="GK/Ca_channel_bsu"/>
</dbReference>
<dbReference type="InterPro" id="IPR008144">
    <property type="entry name" value="Guanylate_kin-like_dom"/>
</dbReference>